<reference evidence="3" key="1">
    <citation type="submission" date="2017-09" db="EMBL/GenBank/DDBJ databases">
        <title>Depth-based differentiation of microbial function through sediment-hosted aquifers and enrichment of novel symbionts in the deep terrestrial subsurface.</title>
        <authorList>
            <person name="Probst A.J."/>
            <person name="Ladd B."/>
            <person name="Jarett J.K."/>
            <person name="Geller-Mcgrath D.E."/>
            <person name="Sieber C.M.K."/>
            <person name="Emerson J.B."/>
            <person name="Anantharaman K."/>
            <person name="Thomas B.C."/>
            <person name="Malmstrom R."/>
            <person name="Stieglmeier M."/>
            <person name="Klingl A."/>
            <person name="Woyke T."/>
            <person name="Ryan C.M."/>
            <person name="Banfield J.F."/>
        </authorList>
    </citation>
    <scope>NUCLEOTIDE SEQUENCE [LARGE SCALE GENOMIC DNA]</scope>
</reference>
<feature type="transmembrane region" description="Helical" evidence="1">
    <location>
        <begin position="74"/>
        <end position="100"/>
    </location>
</feature>
<keyword evidence="1" id="KW-1133">Transmembrane helix</keyword>
<evidence type="ECO:0000313" key="3">
    <source>
        <dbReference type="Proteomes" id="UP000230340"/>
    </source>
</evidence>
<evidence type="ECO:0000313" key="2">
    <source>
        <dbReference type="EMBL" id="PIS22916.1"/>
    </source>
</evidence>
<sequence>MSTKIGKSEFATIALFGFFLLFFSWWVFLNLFIPKGNPLFDYFADSYGVIAGVGGIACFSVAKSWGGPKSALGRALIAFSVGLFFQFLGQVSYGIYHYIFLVDNPYPSFGEIFHFGSIPIYIYAVWLLGRISGTGVLSKTKKGKLWSFGFPTLMMLGSYFLLLRGYEFDWSQPIAIFLDFGYPLGRAVYVSLAISAYFLVRGVLGGVMRNKVILVLLALVIQYTADTIFLYRTFTDTWYAGGFSDIVFVLAYFMMAISILSFNAKDVLKKLKLKDAPK</sequence>
<name>A0A2H0XDA5_UNCKA</name>
<keyword evidence="1" id="KW-0812">Transmembrane</keyword>
<proteinExistence type="predicted"/>
<dbReference type="Proteomes" id="UP000230340">
    <property type="component" value="Unassembled WGS sequence"/>
</dbReference>
<feature type="transmembrane region" description="Helical" evidence="1">
    <location>
        <begin position="174"/>
        <end position="200"/>
    </location>
</feature>
<dbReference type="EMBL" id="PEYT01000025">
    <property type="protein sequence ID" value="PIS22916.1"/>
    <property type="molecule type" value="Genomic_DNA"/>
</dbReference>
<keyword evidence="1" id="KW-0472">Membrane</keyword>
<feature type="transmembrane region" description="Helical" evidence="1">
    <location>
        <begin position="145"/>
        <end position="162"/>
    </location>
</feature>
<organism evidence="2 3">
    <name type="scientific">candidate division WWE3 bacterium CG08_land_8_20_14_0_20_40_13</name>
    <dbReference type="NCBI Taxonomy" id="1975084"/>
    <lineage>
        <taxon>Bacteria</taxon>
        <taxon>Katanobacteria</taxon>
    </lineage>
</organism>
<accession>A0A2H0XDA5</accession>
<feature type="transmembrane region" description="Helical" evidence="1">
    <location>
        <begin position="212"/>
        <end position="234"/>
    </location>
</feature>
<feature type="transmembrane region" description="Helical" evidence="1">
    <location>
        <begin position="12"/>
        <end position="33"/>
    </location>
</feature>
<feature type="transmembrane region" description="Helical" evidence="1">
    <location>
        <begin position="39"/>
        <end position="62"/>
    </location>
</feature>
<protein>
    <submittedName>
        <fullName evidence="2">Uncharacterized protein</fullName>
    </submittedName>
</protein>
<feature type="transmembrane region" description="Helical" evidence="1">
    <location>
        <begin position="112"/>
        <end position="133"/>
    </location>
</feature>
<comment type="caution">
    <text evidence="2">The sequence shown here is derived from an EMBL/GenBank/DDBJ whole genome shotgun (WGS) entry which is preliminary data.</text>
</comment>
<gene>
    <name evidence="2" type="ORF">COT49_02905</name>
</gene>
<evidence type="ECO:0000256" key="1">
    <source>
        <dbReference type="SAM" id="Phobius"/>
    </source>
</evidence>
<dbReference type="AlphaFoldDB" id="A0A2H0XDA5"/>
<feature type="transmembrane region" description="Helical" evidence="1">
    <location>
        <begin position="246"/>
        <end position="264"/>
    </location>
</feature>